<dbReference type="Proteomes" id="UP000535937">
    <property type="component" value="Unassembled WGS sequence"/>
</dbReference>
<dbReference type="GO" id="GO:0009279">
    <property type="term" value="C:cell outer membrane"/>
    <property type="evidence" value="ECO:0007669"/>
    <property type="project" value="UniProtKB-SubCell"/>
</dbReference>
<keyword evidence="2 11" id="KW-0813">Transport</keyword>
<dbReference type="Gene3D" id="2.40.170.20">
    <property type="entry name" value="TonB-dependent receptor, beta-barrel domain"/>
    <property type="match status" value="2"/>
</dbReference>
<evidence type="ECO:0000256" key="3">
    <source>
        <dbReference type="ARBA" id="ARBA00022452"/>
    </source>
</evidence>
<comment type="caution">
    <text evidence="16">The sequence shown here is derived from an EMBL/GenBank/DDBJ whole genome shotgun (WGS) entry which is preliminary data.</text>
</comment>
<evidence type="ECO:0000256" key="11">
    <source>
        <dbReference type="PROSITE-ProRule" id="PRU01360"/>
    </source>
</evidence>
<evidence type="ECO:0000256" key="13">
    <source>
        <dbReference type="SAM" id="SignalP"/>
    </source>
</evidence>
<dbReference type="AlphaFoldDB" id="A0A7W4W9V7"/>
<keyword evidence="9 11" id="KW-0472">Membrane</keyword>
<dbReference type="InterPro" id="IPR012910">
    <property type="entry name" value="Plug_dom"/>
</dbReference>
<feature type="domain" description="TonB-dependent receptor-like beta-barrel" evidence="14">
    <location>
        <begin position="331"/>
        <end position="749"/>
    </location>
</feature>
<reference evidence="16 17" key="1">
    <citation type="submission" date="2020-08" db="EMBL/GenBank/DDBJ databases">
        <title>Genomic Encyclopedia of Type Strains, Phase III (KMG-III): the genomes of soil and plant-associated and newly described type strains.</title>
        <authorList>
            <person name="Whitman W."/>
        </authorList>
    </citation>
    <scope>NUCLEOTIDE SEQUENCE [LARGE SCALE GENOMIC DNA]</scope>
    <source>
        <strain evidence="16 17">CECT 8799</strain>
    </source>
</reference>
<dbReference type="SUPFAM" id="SSF56935">
    <property type="entry name" value="Porins"/>
    <property type="match status" value="1"/>
</dbReference>
<evidence type="ECO:0000256" key="7">
    <source>
        <dbReference type="ARBA" id="ARBA00023065"/>
    </source>
</evidence>
<keyword evidence="10 11" id="KW-0998">Cell outer membrane</keyword>
<comment type="similarity">
    <text evidence="11 12">Belongs to the TonB-dependent receptor family.</text>
</comment>
<evidence type="ECO:0000256" key="6">
    <source>
        <dbReference type="ARBA" id="ARBA00023004"/>
    </source>
</evidence>
<evidence type="ECO:0000256" key="5">
    <source>
        <dbReference type="ARBA" id="ARBA00022692"/>
    </source>
</evidence>
<keyword evidence="6" id="KW-0408">Iron</keyword>
<feature type="chain" id="PRO_5030825208" evidence="13">
    <location>
        <begin position="29"/>
        <end position="785"/>
    </location>
</feature>
<name>A0A7W4W9V7_9GAMM</name>
<evidence type="ECO:0000313" key="16">
    <source>
        <dbReference type="EMBL" id="MBB3059691.1"/>
    </source>
</evidence>
<feature type="domain" description="TonB-dependent receptor plug" evidence="15">
    <location>
        <begin position="47"/>
        <end position="153"/>
    </location>
</feature>
<dbReference type="EMBL" id="JACHWZ010000002">
    <property type="protein sequence ID" value="MBB3059691.1"/>
    <property type="molecule type" value="Genomic_DNA"/>
</dbReference>
<dbReference type="GO" id="GO:0006826">
    <property type="term" value="P:iron ion transport"/>
    <property type="evidence" value="ECO:0007669"/>
    <property type="project" value="UniProtKB-KW"/>
</dbReference>
<evidence type="ECO:0000256" key="1">
    <source>
        <dbReference type="ARBA" id="ARBA00004571"/>
    </source>
</evidence>
<dbReference type="InterPro" id="IPR000531">
    <property type="entry name" value="Beta-barrel_TonB"/>
</dbReference>
<dbReference type="InterPro" id="IPR039426">
    <property type="entry name" value="TonB-dep_rcpt-like"/>
</dbReference>
<gene>
    <name evidence="16" type="ORF">FHS09_000499</name>
</gene>
<dbReference type="PANTHER" id="PTHR32552">
    <property type="entry name" value="FERRICHROME IRON RECEPTOR-RELATED"/>
    <property type="match status" value="1"/>
</dbReference>
<evidence type="ECO:0000259" key="15">
    <source>
        <dbReference type="Pfam" id="PF07715"/>
    </source>
</evidence>
<comment type="subcellular location">
    <subcellularLocation>
        <location evidence="1 11">Cell outer membrane</location>
        <topology evidence="1 11">Multi-pass membrane protein</topology>
    </subcellularLocation>
</comment>
<keyword evidence="7" id="KW-0406">Ion transport</keyword>
<keyword evidence="13" id="KW-0732">Signal</keyword>
<keyword evidence="4" id="KW-0410">Iron transport</keyword>
<dbReference type="InterPro" id="IPR036942">
    <property type="entry name" value="Beta-barrel_TonB_sf"/>
</dbReference>
<evidence type="ECO:0000313" key="17">
    <source>
        <dbReference type="Proteomes" id="UP000535937"/>
    </source>
</evidence>
<dbReference type="RefSeq" id="WP_183456358.1">
    <property type="nucleotide sequence ID" value="NZ_JACHWZ010000002.1"/>
</dbReference>
<evidence type="ECO:0000256" key="4">
    <source>
        <dbReference type="ARBA" id="ARBA00022496"/>
    </source>
</evidence>
<dbReference type="Pfam" id="PF00593">
    <property type="entry name" value="TonB_dep_Rec_b-barrel"/>
    <property type="match status" value="1"/>
</dbReference>
<keyword evidence="5 11" id="KW-0812">Transmembrane</keyword>
<keyword evidence="16" id="KW-0675">Receptor</keyword>
<keyword evidence="8 12" id="KW-0798">TonB box</keyword>
<keyword evidence="17" id="KW-1185">Reference proteome</keyword>
<evidence type="ECO:0000259" key="14">
    <source>
        <dbReference type="Pfam" id="PF00593"/>
    </source>
</evidence>
<evidence type="ECO:0000256" key="8">
    <source>
        <dbReference type="ARBA" id="ARBA00023077"/>
    </source>
</evidence>
<accession>A0A7W4W9V7</accession>
<evidence type="ECO:0000256" key="9">
    <source>
        <dbReference type="ARBA" id="ARBA00023136"/>
    </source>
</evidence>
<evidence type="ECO:0000256" key="2">
    <source>
        <dbReference type="ARBA" id="ARBA00022448"/>
    </source>
</evidence>
<proteinExistence type="inferred from homology"/>
<organism evidence="16 17">
    <name type="scientific">Microbulbifer rhizosphaerae</name>
    <dbReference type="NCBI Taxonomy" id="1562603"/>
    <lineage>
        <taxon>Bacteria</taxon>
        <taxon>Pseudomonadati</taxon>
        <taxon>Pseudomonadota</taxon>
        <taxon>Gammaproteobacteria</taxon>
        <taxon>Cellvibrionales</taxon>
        <taxon>Microbulbiferaceae</taxon>
        <taxon>Microbulbifer</taxon>
    </lineage>
</organism>
<keyword evidence="3 11" id="KW-1134">Transmembrane beta strand</keyword>
<evidence type="ECO:0000256" key="12">
    <source>
        <dbReference type="RuleBase" id="RU003357"/>
    </source>
</evidence>
<protein>
    <submittedName>
        <fullName evidence="16">Iron complex outermembrane receptor protein</fullName>
    </submittedName>
</protein>
<sequence length="785" mass="85541">MMKNNPFTRRNTIALAILTAAAPLTASAATREIEEVVITAERKEASIQDTAAAITAVSGEKLEQMGVDSAEDLSITTPSLQANMGGGLMQFYVRGVGTFAGNAFAENAVSFNMDGVYVSRTDTYGGLFYDLERIEVLKGPQGTLYGRNSTGGAINLLSRRPEIGGDMGGYISAEAGNYDLRRFEAAANIPVNDVFAMRAAGQKIDRDGYFDDGTSDADSTSFRLSGLYDSGDFSALVIAEAQREDRTGPGATISGPSSEVSGDFLDSDDPWNAGVLSDAVDQALTIDRGPSAFIFIPGVGPVPGPGPGLLTRGSLAQGTETSPDPGFELEAQSIVAEFNWHTDMGTFTLIPSYRESEVDNQNYVPGFLLDTFTESDQTSLEFRWAHSTDKLDWVAGMFYFDENTSNDSFFIQELPNINLAPGQTANSFENIDLDLETETAAIFAEGTYSLTDKLGLKLGARYTQEEKGMLGGTAIVNLPSDTFPVFPPYVSQHEFDLRGTGVDDEEVTWKLGLEYDIDADNFVYFTASTGFKAGGYYAEQEQFGNFFDPETITAYSLGSKNTLLDGSLRVNAELFYWDYKDHQESHLANSPGGYSTFVTENVGQATMKGLDLEVDYLLTAVDRLTLNAQLMDATFDEFEFTALSPGGEPNVGCDFSQVPGTENYVIDCSGRDAIRAPEWSFTLAYEHIFDLQENGELAFTLRTKVSGETYTGIEYLPSQKADEYTRTDVYLNYTSPSGTWNAAIWGRNLENEATINSGFLSTFTDLMFSTISEPRTFGGSVQYNF</sequence>
<dbReference type="Pfam" id="PF07715">
    <property type="entry name" value="Plug"/>
    <property type="match status" value="1"/>
</dbReference>
<dbReference type="PANTHER" id="PTHR32552:SF81">
    <property type="entry name" value="TONB-DEPENDENT OUTER MEMBRANE RECEPTOR"/>
    <property type="match status" value="1"/>
</dbReference>
<evidence type="ECO:0000256" key="10">
    <source>
        <dbReference type="ARBA" id="ARBA00023237"/>
    </source>
</evidence>
<feature type="signal peptide" evidence="13">
    <location>
        <begin position="1"/>
        <end position="28"/>
    </location>
</feature>
<dbReference type="PROSITE" id="PS52016">
    <property type="entry name" value="TONB_DEPENDENT_REC_3"/>
    <property type="match status" value="1"/>
</dbReference>